<feature type="compositionally biased region" description="Low complexity" evidence="1">
    <location>
        <begin position="229"/>
        <end position="241"/>
    </location>
</feature>
<evidence type="ECO:0000256" key="1">
    <source>
        <dbReference type="SAM" id="MobiDB-lite"/>
    </source>
</evidence>
<sequence length="788" mass="80953">MQYHVQLALAPSCAASDFDGGDGVSGTASSPSLVASPSSTSAQANSSPAHHQQSDSGSGVGITVGQGLLSGRRLAVRVAPPLTSSAAPVVHVPASAGGGMRGGASHWHSGDSLCSGAHSSMCASSSHHAASEIPASMTSTTTGRVNTSSAYGKGIVRISELRRQGVASVESGLRLATLPGGRSVAAATSTHGSDAAHGGASADGDVFYGASTPHAAPSQRRTRQRGSPTAAATTSVSVSSSKRARGDRSGVSTSGGAQRRGRGSSGGSRASAAVALRSDGQLCDYRWFTARGRRCFVYDGRTYKGSSAHRMWEKVKGAARQRGLLPPQQATAASRTWDAPRARGRADASVAHSAAAAHITVPRLHQASARARSAAEHVLLPQQTKRRSAAVSPGQVDDLTRTGVLVPSQLRGEWRTLMEELGMMPDDDRDAMTSGREGCLLKAGGGTQPPDGARSTRPPCSPPRRAHLSASSAATEDVVEISDSNSTCDDTDNSGSDTSSSLSSTASPTVVSGKADSGQRNANTVAAGVPLQWPATSYFSDASSEWSSTSSFTTSPARPPSSTSSNSPRRKRAKQERRIKHAVTSTTTTGAPARLRRYHGVQVVEQDGWVYPVDVYASQQQQQQQREREDEQVRETAPGVASCGATLPAANENRTGVSGGQPSVPCGVHDLHLADLYREAVTTQSNVALAPQLSVPALLAVPLPSSKASAGLSVVSGSGAAVPVRPAAISSAAQGRLLSSAVALQSNVGRGCVSAFLGADDNLDDFNTADLADMFVTGEEIGGLRYDG</sequence>
<feature type="compositionally biased region" description="Basic residues" evidence="1">
    <location>
        <begin position="568"/>
        <end position="581"/>
    </location>
</feature>
<evidence type="ECO:0000313" key="3">
    <source>
        <dbReference type="Proteomes" id="UP000000542"/>
    </source>
</evidence>
<feature type="compositionally biased region" description="Low complexity" evidence="1">
    <location>
        <begin position="27"/>
        <end position="49"/>
    </location>
</feature>
<dbReference type="KEGG" id="lma:LMJF_28_1210"/>
<evidence type="ECO:0000313" key="2">
    <source>
        <dbReference type="EMBL" id="CAJ05340.1"/>
    </source>
</evidence>
<dbReference type="OMA" id="SAHRMWE"/>
<feature type="compositionally biased region" description="Low complexity" evidence="1">
    <location>
        <begin position="482"/>
        <end position="512"/>
    </location>
</feature>
<dbReference type="EMBL" id="FR796424">
    <property type="protein sequence ID" value="CAJ05340.1"/>
    <property type="molecule type" value="Genomic_DNA"/>
</dbReference>
<feature type="region of interest" description="Disordered" evidence="1">
    <location>
        <begin position="544"/>
        <end position="588"/>
    </location>
</feature>
<accession>Q4Q8E5</accession>
<dbReference type="AlphaFoldDB" id="Q4Q8E5"/>
<dbReference type="eggNOG" id="ENOG502SCSJ">
    <property type="taxonomic scope" value="Eukaryota"/>
</dbReference>
<feature type="compositionally biased region" description="Low complexity" evidence="1">
    <location>
        <begin position="544"/>
        <end position="567"/>
    </location>
</feature>
<feature type="region of interest" description="Disordered" evidence="1">
    <location>
        <begin position="184"/>
        <end position="272"/>
    </location>
</feature>
<dbReference type="RefSeq" id="XP_001684403.1">
    <property type="nucleotide sequence ID" value="XM_001684351.1"/>
</dbReference>
<feature type="region of interest" description="Disordered" evidence="1">
    <location>
        <begin position="425"/>
        <end position="520"/>
    </location>
</feature>
<protein>
    <submittedName>
        <fullName evidence="2">Uncharacterized protein</fullName>
    </submittedName>
</protein>
<dbReference type="Proteomes" id="UP000000542">
    <property type="component" value="Chromosome 28"/>
</dbReference>
<gene>
    <name evidence="2" type="ORF">LMJF_28_1210</name>
</gene>
<dbReference type="VEuPathDB" id="TriTrypDB:LMJSD75_280018900"/>
<dbReference type="VEuPathDB" id="TriTrypDB:LMJLV39_280019200"/>
<feature type="region of interest" description="Disordered" evidence="1">
    <location>
        <begin position="20"/>
        <end position="63"/>
    </location>
</feature>
<dbReference type="GeneID" id="5653332"/>
<reference evidence="2 3" key="1">
    <citation type="journal article" date="2005" name="Science">
        <title>The genome of the kinetoplastid parasite, Leishmania major.</title>
        <authorList>
            <person name="Ivens A.C."/>
            <person name="Peacock C.S."/>
            <person name="Worthey E.A."/>
            <person name="Murphy L."/>
            <person name="Aggarwal G."/>
            <person name="Berriman M."/>
            <person name="Sisk E."/>
            <person name="Rajandream M.A."/>
            <person name="Adlem E."/>
            <person name="Aert R."/>
            <person name="Anupama A."/>
            <person name="Apostolou Z."/>
            <person name="Attipoe P."/>
            <person name="Bason N."/>
            <person name="Bauser C."/>
            <person name="Beck A."/>
            <person name="Beverley S.M."/>
            <person name="Bianchettin G."/>
            <person name="Borzym K."/>
            <person name="Bothe G."/>
            <person name="Bruschi C.V."/>
            <person name="Collins M."/>
            <person name="Cadag E."/>
            <person name="Ciarloni L."/>
            <person name="Clayton C."/>
            <person name="Coulson R.M."/>
            <person name="Cronin A."/>
            <person name="Cruz A.K."/>
            <person name="Davies R.M."/>
            <person name="De Gaudenzi J."/>
            <person name="Dobson D.E."/>
            <person name="Duesterhoeft A."/>
            <person name="Fazelina G."/>
            <person name="Fosker N."/>
            <person name="Frasch A.C."/>
            <person name="Fraser A."/>
            <person name="Fuchs M."/>
            <person name="Gabel C."/>
            <person name="Goble A."/>
            <person name="Goffeau A."/>
            <person name="Harris D."/>
            <person name="Hertz-Fowler C."/>
            <person name="Hilbert H."/>
            <person name="Horn D."/>
            <person name="Huang Y."/>
            <person name="Klages S."/>
            <person name="Knights A."/>
            <person name="Kube M."/>
            <person name="Larke N."/>
            <person name="Litvin L."/>
            <person name="Lord A."/>
            <person name="Louie T."/>
            <person name="Marra M."/>
            <person name="Masuy D."/>
            <person name="Matthews K."/>
            <person name="Michaeli S."/>
            <person name="Mottram J.C."/>
            <person name="Muller-Auer S."/>
            <person name="Munden H."/>
            <person name="Nelson S."/>
            <person name="Norbertczak H."/>
            <person name="Oliver K."/>
            <person name="O'neil S."/>
            <person name="Pentony M."/>
            <person name="Pohl T.M."/>
            <person name="Price C."/>
            <person name="Purnelle B."/>
            <person name="Quail M.A."/>
            <person name="Rabbinowitsch E."/>
            <person name="Reinhardt R."/>
            <person name="Rieger M."/>
            <person name="Rinta J."/>
            <person name="Robben J."/>
            <person name="Robertson L."/>
            <person name="Ruiz J.C."/>
            <person name="Rutter S."/>
            <person name="Saunders D."/>
            <person name="Schafer M."/>
            <person name="Schein J."/>
            <person name="Schwartz D.C."/>
            <person name="Seeger K."/>
            <person name="Seyler A."/>
            <person name="Sharp S."/>
            <person name="Shin H."/>
            <person name="Sivam D."/>
            <person name="Squares R."/>
            <person name="Squares S."/>
            <person name="Tosato V."/>
            <person name="Vogt C."/>
            <person name="Volckaert G."/>
            <person name="Wambutt R."/>
            <person name="Warren T."/>
            <person name="Wedler H."/>
            <person name="Woodward J."/>
            <person name="Zhou S."/>
            <person name="Zimmermann W."/>
            <person name="Smith D.F."/>
            <person name="Blackwell J.M."/>
            <person name="Stuart K.D."/>
            <person name="Barrell B."/>
            <person name="Myler P.J."/>
        </authorList>
    </citation>
    <scope>NUCLEOTIDE SEQUENCE [LARGE SCALE GENOMIC DNA]</scope>
    <source>
        <strain evidence="3">MHOM/IL/81/Friedlin</strain>
    </source>
</reference>
<organism evidence="2 3">
    <name type="scientific">Leishmania major</name>
    <dbReference type="NCBI Taxonomy" id="5664"/>
    <lineage>
        <taxon>Eukaryota</taxon>
        <taxon>Discoba</taxon>
        <taxon>Euglenozoa</taxon>
        <taxon>Kinetoplastea</taxon>
        <taxon>Metakinetoplastina</taxon>
        <taxon>Trypanosomatida</taxon>
        <taxon>Trypanosomatidae</taxon>
        <taxon>Leishmaniinae</taxon>
        <taxon>Leishmania</taxon>
    </lineage>
</organism>
<keyword evidence="3" id="KW-1185">Reference proteome</keyword>
<feature type="compositionally biased region" description="Low complexity" evidence="1">
    <location>
        <begin position="191"/>
        <end position="205"/>
    </location>
</feature>
<proteinExistence type="predicted"/>
<dbReference type="HOGENOM" id="CLU_356203_0_0_1"/>
<reference evidence="2 3" key="2">
    <citation type="journal article" date="2011" name="Genome Res.">
        <title>Chromosome and gene copy number variation allow major structural change between species and strains of Leishmania.</title>
        <authorList>
            <person name="Rogers M.B."/>
            <person name="Hilley J.D."/>
            <person name="Dickens N.J."/>
            <person name="Wilkes J."/>
            <person name="Bates P.A."/>
            <person name="Depledge D.P."/>
            <person name="Harris D."/>
            <person name="Her Y."/>
            <person name="Herzyk P."/>
            <person name="Imamura H."/>
            <person name="Otto T.D."/>
            <person name="Sanders M."/>
            <person name="Seeger K."/>
            <person name="Dujardin J.C."/>
            <person name="Berriman M."/>
            <person name="Smith D.F."/>
            <person name="Hertz-Fowler C."/>
            <person name="Mottram J.C."/>
        </authorList>
    </citation>
    <scope>NUCLEOTIDE SEQUENCE [LARGE SCALE GENOMIC DNA]</scope>
    <source>
        <strain evidence="3">MHOM/IL/81/Friedlin</strain>
    </source>
</reference>
<dbReference type="InParanoid" id="Q4Q8E5"/>
<dbReference type="VEuPathDB" id="TriTrypDB:LMJFC_280019500"/>
<name>Q4Q8E5_LEIMA</name>
<dbReference type="VEuPathDB" id="TriTrypDB:LmjF.28.1210"/>